<feature type="compositionally biased region" description="Polar residues" evidence="1">
    <location>
        <begin position="152"/>
        <end position="168"/>
    </location>
</feature>
<evidence type="ECO:0000256" key="1">
    <source>
        <dbReference type="SAM" id="MobiDB-lite"/>
    </source>
</evidence>
<dbReference type="STRING" id="933084.A0A067PJ19"/>
<reference evidence="4" key="1">
    <citation type="journal article" date="2014" name="Proc. Natl. Acad. Sci. U.S.A.">
        <title>Extensive sampling of basidiomycete genomes demonstrates inadequacy of the white-rot/brown-rot paradigm for wood decay fungi.</title>
        <authorList>
            <person name="Riley R."/>
            <person name="Salamov A.A."/>
            <person name="Brown D.W."/>
            <person name="Nagy L.G."/>
            <person name="Floudas D."/>
            <person name="Held B.W."/>
            <person name="Levasseur A."/>
            <person name="Lombard V."/>
            <person name="Morin E."/>
            <person name="Otillar R."/>
            <person name="Lindquist E.A."/>
            <person name="Sun H."/>
            <person name="LaButti K.M."/>
            <person name="Schmutz J."/>
            <person name="Jabbour D."/>
            <person name="Luo H."/>
            <person name="Baker S.E."/>
            <person name="Pisabarro A.G."/>
            <person name="Walton J.D."/>
            <person name="Blanchette R.A."/>
            <person name="Henrissat B."/>
            <person name="Martin F."/>
            <person name="Cullen D."/>
            <person name="Hibbett D.S."/>
            <person name="Grigoriev I.V."/>
        </authorList>
    </citation>
    <scope>NUCLEOTIDE SEQUENCE [LARGE SCALE GENOMIC DNA]</scope>
    <source>
        <strain evidence="4">MUCL 33604</strain>
    </source>
</reference>
<name>A0A067PJ19_9AGAM</name>
<dbReference type="InterPro" id="IPR053216">
    <property type="entry name" value="Appressorial_penetr-assoc"/>
</dbReference>
<feature type="chain" id="PRO_5001643225" description="Carbohydrate-binding module family 19 domain-containing protein" evidence="2">
    <location>
        <begin position="18"/>
        <end position="383"/>
    </location>
</feature>
<dbReference type="HOGENOM" id="CLU_029378_1_1_1"/>
<feature type="signal peptide" evidence="2">
    <location>
        <begin position="1"/>
        <end position="17"/>
    </location>
</feature>
<feature type="compositionally biased region" description="Low complexity" evidence="1">
    <location>
        <begin position="134"/>
        <end position="151"/>
    </location>
</feature>
<dbReference type="InParanoid" id="A0A067PJ19"/>
<organism evidence="3 4">
    <name type="scientific">Jaapia argillacea MUCL 33604</name>
    <dbReference type="NCBI Taxonomy" id="933084"/>
    <lineage>
        <taxon>Eukaryota</taxon>
        <taxon>Fungi</taxon>
        <taxon>Dikarya</taxon>
        <taxon>Basidiomycota</taxon>
        <taxon>Agaricomycotina</taxon>
        <taxon>Agaricomycetes</taxon>
        <taxon>Agaricomycetidae</taxon>
        <taxon>Jaapiales</taxon>
        <taxon>Jaapiaceae</taxon>
        <taxon>Jaapia</taxon>
    </lineage>
</organism>
<evidence type="ECO:0000256" key="2">
    <source>
        <dbReference type="SAM" id="SignalP"/>
    </source>
</evidence>
<dbReference type="AlphaFoldDB" id="A0A067PJ19"/>
<dbReference type="EMBL" id="KL197727">
    <property type="protein sequence ID" value="KDQ54819.1"/>
    <property type="molecule type" value="Genomic_DNA"/>
</dbReference>
<dbReference type="Proteomes" id="UP000027265">
    <property type="component" value="Unassembled WGS sequence"/>
</dbReference>
<proteinExistence type="predicted"/>
<feature type="region of interest" description="Disordered" evidence="1">
    <location>
        <begin position="134"/>
        <end position="169"/>
    </location>
</feature>
<keyword evidence="2" id="KW-0732">Signal</keyword>
<protein>
    <recommendedName>
        <fullName evidence="5">Carbohydrate-binding module family 19 domain-containing protein</fullName>
    </recommendedName>
</protein>
<sequence length="383" mass="39144">MKFSILALFALSLSASARPLRLAISAGDALKNGQDAIALNNKFKTLKVGDPCQSGDEGCINGGFAQCVNGQFTSQPCASGTICAALPLVNSVGTSITCDTQADVDARIAATGATSGNSTSVVASSSTVATSATATVTTSTSAATATSTATSQGNVNGTDGDPQSSLTLDPNVIAKGFENDGQSQPEAGQVASKTSSNNFINFCLTVPNLPITNGQQVKGGSCNPAPMGVIASVNNMPSSKFVFPKNMDNLGVNQSFTIQMAISNLATGNFVNADQNYFAAPQFTNGNGDVEGHSHVVIEQLDSLTQTKPTNPAKFVFFKGLNAQAQNGILTANVTGGLDAGVYRMASINSAANHQPVLVAIAQHGALDDMIYFTVGNNNNGNN</sequence>
<keyword evidence="4" id="KW-1185">Reference proteome</keyword>
<evidence type="ECO:0000313" key="4">
    <source>
        <dbReference type="Proteomes" id="UP000027265"/>
    </source>
</evidence>
<dbReference type="PANTHER" id="PTHR34587:SF2">
    <property type="entry name" value="G-PROTEIN COUPLED RECEPTORS FAMILY 1 PROFILE DOMAIN-CONTAINING PROTEIN"/>
    <property type="match status" value="1"/>
</dbReference>
<accession>A0A067PJ19</accession>
<gene>
    <name evidence="3" type="ORF">JAAARDRAFT_160037</name>
</gene>
<dbReference type="OrthoDB" id="2336871at2759"/>
<dbReference type="PANTHER" id="PTHR34587">
    <property type="entry name" value="VWFA DOMAIN-CONTAINING PROTEIN"/>
    <property type="match status" value="1"/>
</dbReference>
<evidence type="ECO:0000313" key="3">
    <source>
        <dbReference type="EMBL" id="KDQ54819.1"/>
    </source>
</evidence>
<evidence type="ECO:0008006" key="5">
    <source>
        <dbReference type="Google" id="ProtNLM"/>
    </source>
</evidence>